<dbReference type="EMBL" id="BNJQ01000002">
    <property type="protein sequence ID" value="GHP02051.1"/>
    <property type="molecule type" value="Genomic_DNA"/>
</dbReference>
<proteinExistence type="predicted"/>
<sequence>MPAGLRSSSTAPFAAPYPTTDLGGGTEIGSRQDWYSSQRLAFLEQVHARSASALDGKRPAGRELRSAGVASVLSTAELPEGTPTLEGVYRGRRCYGFEPVPRRDMEATNQTAAATASRTREPSWRDAELREGSVTGKVGDVRSQRYQDAQAVQRARLAADAGFGVVPQSTPPPSSSRLTAAVESSKQPEVSATPAVASPKVEAQKGGVDKLEPSKKEMTVTSTTRAAQKLMDTAPELRRLPSRAKPPTGMPNKPYLGVTFDPWTAMPNEDLKNLGLPVTARTNDALREVDDWYSRRIQGSVLYANEERGGIPSDEEKMTFLKSRTARSFLQEEKLKLTKDGNFYNPTFRVRAAKATKRRGSGSMEWRL</sequence>
<feature type="region of interest" description="Disordered" evidence="1">
    <location>
        <begin position="163"/>
        <end position="225"/>
    </location>
</feature>
<feature type="compositionally biased region" description="Basic and acidic residues" evidence="1">
    <location>
        <begin position="207"/>
        <end position="218"/>
    </location>
</feature>
<comment type="caution">
    <text evidence="2">The sequence shown here is derived from an EMBL/GenBank/DDBJ whole genome shotgun (WGS) entry which is preliminary data.</text>
</comment>
<feature type="compositionally biased region" description="Polar residues" evidence="1">
    <location>
        <begin position="107"/>
        <end position="117"/>
    </location>
</feature>
<reference evidence="2" key="1">
    <citation type="submission" date="2020-10" db="EMBL/GenBank/DDBJ databases">
        <title>Unveiling of a novel bifunctional photoreceptor, Dualchrome1, isolated from a cosmopolitan green alga.</title>
        <authorList>
            <person name="Suzuki S."/>
            <person name="Kawachi M."/>
        </authorList>
    </citation>
    <scope>NUCLEOTIDE SEQUENCE</scope>
    <source>
        <strain evidence="2">NIES 2893</strain>
    </source>
</reference>
<feature type="region of interest" description="Disordered" evidence="1">
    <location>
        <begin position="1"/>
        <end position="30"/>
    </location>
</feature>
<protein>
    <submittedName>
        <fullName evidence="2">Uncharacterized protein</fullName>
    </submittedName>
</protein>
<accession>A0A830H8T4</accession>
<organism evidence="2 3">
    <name type="scientific">Pycnococcus provasolii</name>
    <dbReference type="NCBI Taxonomy" id="41880"/>
    <lineage>
        <taxon>Eukaryota</taxon>
        <taxon>Viridiplantae</taxon>
        <taxon>Chlorophyta</taxon>
        <taxon>Pseudoscourfieldiophyceae</taxon>
        <taxon>Pseudoscourfieldiales</taxon>
        <taxon>Pycnococcaceae</taxon>
        <taxon>Pycnococcus</taxon>
    </lineage>
</organism>
<feature type="compositionally biased region" description="Polar residues" evidence="1">
    <location>
        <begin position="1"/>
        <end position="11"/>
    </location>
</feature>
<evidence type="ECO:0000256" key="1">
    <source>
        <dbReference type="SAM" id="MobiDB-lite"/>
    </source>
</evidence>
<dbReference type="Proteomes" id="UP000660262">
    <property type="component" value="Unassembled WGS sequence"/>
</dbReference>
<evidence type="ECO:0000313" key="2">
    <source>
        <dbReference type="EMBL" id="GHP02051.1"/>
    </source>
</evidence>
<keyword evidence="3" id="KW-1185">Reference proteome</keyword>
<gene>
    <name evidence="2" type="ORF">PPROV_000080700</name>
</gene>
<dbReference type="AlphaFoldDB" id="A0A830H8T4"/>
<feature type="region of interest" description="Disordered" evidence="1">
    <location>
        <begin position="106"/>
        <end position="126"/>
    </location>
</feature>
<evidence type="ECO:0000313" key="3">
    <source>
        <dbReference type="Proteomes" id="UP000660262"/>
    </source>
</evidence>
<name>A0A830H8T4_9CHLO</name>